<reference evidence="2" key="1">
    <citation type="journal article" date="2020" name="Fungal Divers.">
        <title>Resolving the Mortierellaceae phylogeny through synthesis of multi-gene phylogenetics and phylogenomics.</title>
        <authorList>
            <person name="Vandepol N."/>
            <person name="Liber J."/>
            <person name="Desiro A."/>
            <person name="Na H."/>
            <person name="Kennedy M."/>
            <person name="Barry K."/>
            <person name="Grigoriev I.V."/>
            <person name="Miller A.N."/>
            <person name="O'Donnell K."/>
            <person name="Stajich J.E."/>
            <person name="Bonito G."/>
        </authorList>
    </citation>
    <scope>NUCLEOTIDE SEQUENCE</scope>
    <source>
        <strain evidence="2">NVP60</strain>
    </source>
</reference>
<gene>
    <name evidence="2" type="ORF">BGZ97_010103</name>
</gene>
<dbReference type="OrthoDB" id="10398069at2759"/>
<feature type="compositionally biased region" description="Polar residues" evidence="1">
    <location>
        <begin position="175"/>
        <end position="187"/>
    </location>
</feature>
<feature type="compositionally biased region" description="Basic and acidic residues" evidence="1">
    <location>
        <begin position="188"/>
        <end position="202"/>
    </location>
</feature>
<dbReference type="Proteomes" id="UP000823405">
    <property type="component" value="Unassembled WGS sequence"/>
</dbReference>
<feature type="compositionally biased region" description="Acidic residues" evidence="1">
    <location>
        <begin position="12"/>
        <end position="25"/>
    </location>
</feature>
<feature type="compositionally biased region" description="Basic and acidic residues" evidence="1">
    <location>
        <begin position="104"/>
        <end position="124"/>
    </location>
</feature>
<sequence length="202" mass="21913">MGKGKQVIVSWDDLDDDDLFDDDPIEPSQGQYAPATDDATPAAATAATPAHIFRSTEPAVMTPMDELYLGTLDLRNEINQLSTSNNNVNIHGGPEPISGTNPGVDHHTDGDWKSESSWRNDRKGVLKSTLPAKEDLRDAITTMTRQMKDLESPGTRTTGSGISLVAIRNNLDPKPTSSSGRPSASDLSTKESLQESLKRRRV</sequence>
<evidence type="ECO:0000313" key="2">
    <source>
        <dbReference type="EMBL" id="KAG0313508.1"/>
    </source>
</evidence>
<feature type="region of interest" description="Disordered" evidence="1">
    <location>
        <begin position="92"/>
        <end position="124"/>
    </location>
</feature>
<feature type="region of interest" description="Disordered" evidence="1">
    <location>
        <begin position="1"/>
        <end position="41"/>
    </location>
</feature>
<dbReference type="EMBL" id="JAAAIN010000508">
    <property type="protein sequence ID" value="KAG0313508.1"/>
    <property type="molecule type" value="Genomic_DNA"/>
</dbReference>
<accession>A0A9P6RB16</accession>
<protein>
    <submittedName>
        <fullName evidence="2">Uncharacterized protein</fullName>
    </submittedName>
</protein>
<name>A0A9P6RB16_9FUNG</name>
<evidence type="ECO:0000256" key="1">
    <source>
        <dbReference type="SAM" id="MobiDB-lite"/>
    </source>
</evidence>
<comment type="caution">
    <text evidence="2">The sequence shown here is derived from an EMBL/GenBank/DDBJ whole genome shotgun (WGS) entry which is preliminary data.</text>
</comment>
<dbReference type="AlphaFoldDB" id="A0A9P6RB16"/>
<organism evidence="2 3">
    <name type="scientific">Linnemannia gamsii</name>
    <dbReference type="NCBI Taxonomy" id="64522"/>
    <lineage>
        <taxon>Eukaryota</taxon>
        <taxon>Fungi</taxon>
        <taxon>Fungi incertae sedis</taxon>
        <taxon>Mucoromycota</taxon>
        <taxon>Mortierellomycotina</taxon>
        <taxon>Mortierellomycetes</taxon>
        <taxon>Mortierellales</taxon>
        <taxon>Mortierellaceae</taxon>
        <taxon>Linnemannia</taxon>
    </lineage>
</organism>
<evidence type="ECO:0000313" key="3">
    <source>
        <dbReference type="Proteomes" id="UP000823405"/>
    </source>
</evidence>
<keyword evidence="3" id="KW-1185">Reference proteome</keyword>
<feature type="region of interest" description="Disordered" evidence="1">
    <location>
        <begin position="170"/>
        <end position="202"/>
    </location>
</feature>
<proteinExistence type="predicted"/>